<keyword evidence="2" id="KW-0326">Glycosidase</keyword>
<proteinExistence type="predicted"/>
<dbReference type="PANTHER" id="PTHR12304">
    <property type="entry name" value="INOSINE-URIDINE PREFERRING NUCLEOSIDE HYDROLASE"/>
    <property type="match status" value="1"/>
</dbReference>
<evidence type="ECO:0000313" key="4">
    <source>
        <dbReference type="EMBL" id="RAS60819.1"/>
    </source>
</evidence>
<dbReference type="Pfam" id="PF01156">
    <property type="entry name" value="IU_nuc_hydro"/>
    <property type="match status" value="1"/>
</dbReference>
<feature type="domain" description="Inosine/uridine-preferring nucleoside hydrolase" evidence="3">
    <location>
        <begin position="33"/>
        <end position="294"/>
    </location>
</feature>
<dbReference type="SUPFAM" id="SSF53590">
    <property type="entry name" value="Nucleoside hydrolase"/>
    <property type="match status" value="1"/>
</dbReference>
<evidence type="ECO:0000256" key="1">
    <source>
        <dbReference type="ARBA" id="ARBA00022801"/>
    </source>
</evidence>
<dbReference type="InterPro" id="IPR036452">
    <property type="entry name" value="Ribo_hydro-like"/>
</dbReference>
<keyword evidence="1 4" id="KW-0378">Hydrolase</keyword>
<dbReference type="Gene3D" id="3.90.245.10">
    <property type="entry name" value="Ribonucleoside hydrolase-like"/>
    <property type="match status" value="1"/>
</dbReference>
<dbReference type="InterPro" id="IPR023186">
    <property type="entry name" value="IUNH"/>
</dbReference>
<sequence>MLEKGYLERPGLRNVVSRWEPSLRHPGGMAIPLIIDTDPGVDDAFAIALAARSAEVDLVGLTTVFGNVALDLTTRNALRLLAYLERTDVPVVRGAEGPSGAADVHGEDGLGGQAHTLPESDREIFGDDVVGFFRERLTPETVVVAIGPQTNIAKALDAGIEFPRLIVMGGGLGLGNTTERAEFNFWADPAAARTVIRKGNPVVVPLNLTHRCIADTEFLANVDQTLSNLTGTYRTYLANRSENQGIYVHDAVAVAEAIVPGTLKTKTHLLDIDDDGALVEGNHQVEVAEDTDWPALRAFMEQRLSV</sequence>
<dbReference type="GO" id="GO:0016787">
    <property type="term" value="F:hydrolase activity"/>
    <property type="evidence" value="ECO:0007669"/>
    <property type="project" value="UniProtKB-KW"/>
</dbReference>
<dbReference type="PANTHER" id="PTHR12304:SF4">
    <property type="entry name" value="URIDINE NUCLEOSIDASE"/>
    <property type="match status" value="1"/>
</dbReference>
<accession>A0ABX9DYQ5</accession>
<reference evidence="4 5" key="1">
    <citation type="submission" date="2018-06" db="EMBL/GenBank/DDBJ databases">
        <title>Genomic Encyclopedia of Type Strains, Phase IV (KMG-IV): sequencing the most valuable type-strain genomes for metagenomic binning, comparative biology and taxonomic classification.</title>
        <authorList>
            <person name="Goeker M."/>
        </authorList>
    </citation>
    <scope>NUCLEOTIDE SEQUENCE [LARGE SCALE GENOMIC DNA]</scope>
    <source>
        <strain evidence="4 5">DSM 45479</strain>
    </source>
</reference>
<gene>
    <name evidence="4" type="ORF">C8D87_111238</name>
</gene>
<dbReference type="EMBL" id="QLTT01000011">
    <property type="protein sequence ID" value="RAS60819.1"/>
    <property type="molecule type" value="Genomic_DNA"/>
</dbReference>
<dbReference type="Proteomes" id="UP000248714">
    <property type="component" value="Unassembled WGS sequence"/>
</dbReference>
<evidence type="ECO:0000259" key="3">
    <source>
        <dbReference type="Pfam" id="PF01156"/>
    </source>
</evidence>
<dbReference type="InterPro" id="IPR001910">
    <property type="entry name" value="Inosine/uridine_hydrolase_dom"/>
</dbReference>
<protein>
    <submittedName>
        <fullName evidence="4">Pyrimidine-specific ribonucleoside hydrolase</fullName>
    </submittedName>
</protein>
<name>A0ABX9DYQ5_9PSEU</name>
<comment type="caution">
    <text evidence="4">The sequence shown here is derived from an EMBL/GenBank/DDBJ whole genome shotgun (WGS) entry which is preliminary data.</text>
</comment>
<organism evidence="4 5">
    <name type="scientific">Lentzea atacamensis</name>
    <dbReference type="NCBI Taxonomy" id="531938"/>
    <lineage>
        <taxon>Bacteria</taxon>
        <taxon>Bacillati</taxon>
        <taxon>Actinomycetota</taxon>
        <taxon>Actinomycetes</taxon>
        <taxon>Pseudonocardiales</taxon>
        <taxon>Pseudonocardiaceae</taxon>
        <taxon>Lentzea</taxon>
    </lineage>
</organism>
<keyword evidence="5" id="KW-1185">Reference proteome</keyword>
<evidence type="ECO:0000313" key="5">
    <source>
        <dbReference type="Proteomes" id="UP000248714"/>
    </source>
</evidence>
<evidence type="ECO:0000256" key="2">
    <source>
        <dbReference type="ARBA" id="ARBA00023295"/>
    </source>
</evidence>